<dbReference type="HOGENOM" id="CLU_2131673_0_0_0"/>
<dbReference type="STRING" id="383372.Rcas_1374"/>
<reference evidence="2 3" key="1">
    <citation type="submission" date="2007-08" db="EMBL/GenBank/DDBJ databases">
        <title>Complete sequence of Roseiflexus castenholzii DSM 13941.</title>
        <authorList>
            <consortium name="US DOE Joint Genome Institute"/>
            <person name="Copeland A."/>
            <person name="Lucas S."/>
            <person name="Lapidus A."/>
            <person name="Barry K."/>
            <person name="Glavina del Rio T."/>
            <person name="Dalin E."/>
            <person name="Tice H."/>
            <person name="Pitluck S."/>
            <person name="Thompson L.S."/>
            <person name="Brettin T."/>
            <person name="Bruce D."/>
            <person name="Detter J.C."/>
            <person name="Han C."/>
            <person name="Tapia R."/>
            <person name="Schmutz J."/>
            <person name="Larimer F."/>
            <person name="Land M."/>
            <person name="Hauser L."/>
            <person name="Kyrpides N."/>
            <person name="Mikhailova N."/>
            <person name="Bryant D.A."/>
            <person name="Hanada S."/>
            <person name="Tsukatani Y."/>
            <person name="Richardson P."/>
        </authorList>
    </citation>
    <scope>NUCLEOTIDE SEQUENCE [LARGE SCALE GENOMIC DNA]</scope>
    <source>
        <strain evidence="3">DSM 13941 / HLO8</strain>
    </source>
</reference>
<organism evidence="2 3">
    <name type="scientific">Roseiflexus castenholzii (strain DSM 13941 / HLO8)</name>
    <dbReference type="NCBI Taxonomy" id="383372"/>
    <lineage>
        <taxon>Bacteria</taxon>
        <taxon>Bacillati</taxon>
        <taxon>Chloroflexota</taxon>
        <taxon>Chloroflexia</taxon>
        <taxon>Chloroflexales</taxon>
        <taxon>Roseiflexineae</taxon>
        <taxon>Roseiflexaceae</taxon>
        <taxon>Roseiflexus</taxon>
    </lineage>
</organism>
<name>A7NF87_ROSCS</name>
<proteinExistence type="predicted"/>
<dbReference type="RefSeq" id="WP_012119899.1">
    <property type="nucleotide sequence ID" value="NC_009767.1"/>
</dbReference>
<sequence>MSALLAPRNGLPSSIEPPTPEESLNDARQRMARTFRRDEFVWILAERYDAHAAAWLIDVLRQGSEGRWMRQRYRYDVPAGVLYFLGESAVDRQTFRELRRSSTPFDIPAWQDR</sequence>
<dbReference type="OrthoDB" id="163553at2"/>
<evidence type="ECO:0000313" key="2">
    <source>
        <dbReference type="EMBL" id="ABU57470.1"/>
    </source>
</evidence>
<dbReference type="AlphaFoldDB" id="A7NF87"/>
<feature type="region of interest" description="Disordered" evidence="1">
    <location>
        <begin position="1"/>
        <end position="28"/>
    </location>
</feature>
<dbReference type="eggNOG" id="ENOG5032JBN">
    <property type="taxonomic scope" value="Bacteria"/>
</dbReference>
<accession>A7NF87</accession>
<evidence type="ECO:0000256" key="1">
    <source>
        <dbReference type="SAM" id="MobiDB-lite"/>
    </source>
</evidence>
<protein>
    <submittedName>
        <fullName evidence="2">Uncharacterized protein</fullName>
    </submittedName>
</protein>
<dbReference type="KEGG" id="rca:Rcas_1374"/>
<dbReference type="Proteomes" id="UP000000263">
    <property type="component" value="Chromosome"/>
</dbReference>
<keyword evidence="3" id="KW-1185">Reference proteome</keyword>
<dbReference type="EMBL" id="CP000804">
    <property type="protein sequence ID" value="ABU57470.1"/>
    <property type="molecule type" value="Genomic_DNA"/>
</dbReference>
<gene>
    <name evidence="2" type="ordered locus">Rcas_1374</name>
</gene>
<evidence type="ECO:0000313" key="3">
    <source>
        <dbReference type="Proteomes" id="UP000000263"/>
    </source>
</evidence>